<protein>
    <recommendedName>
        <fullName evidence="2">ATP-grasp domain-containing protein</fullName>
    </recommendedName>
</protein>
<dbReference type="EMBL" id="JADOES010000004">
    <property type="protein sequence ID" value="MBT9314459.1"/>
    <property type="molecule type" value="Genomic_DNA"/>
</dbReference>
<reference evidence="3" key="2">
    <citation type="journal article" date="2021" name="Mar. Drugs">
        <title>Genome Reduction and Secondary Metabolism of the Marine Sponge-Associated Cyanobacterium Leptothoe.</title>
        <authorList>
            <person name="Konstantinou D."/>
            <person name="Popin R.V."/>
            <person name="Fewer D.P."/>
            <person name="Sivonen K."/>
            <person name="Gkelis S."/>
        </authorList>
    </citation>
    <scope>NUCLEOTIDE SEQUENCE</scope>
    <source>
        <strain evidence="3">TAU-MAC 1115</strain>
    </source>
</reference>
<reference evidence="3" key="1">
    <citation type="submission" date="2020-11" db="EMBL/GenBank/DDBJ databases">
        <authorList>
            <person name="Konstantinou D."/>
            <person name="Gkelis S."/>
            <person name="Popin R."/>
            <person name="Fewer D."/>
            <person name="Sivonen K."/>
        </authorList>
    </citation>
    <scope>NUCLEOTIDE SEQUENCE</scope>
    <source>
        <strain evidence="3">TAU-MAC 1115</strain>
    </source>
</reference>
<dbReference type="GO" id="GO:0018169">
    <property type="term" value="F:ribosomal S6-glutamic acid ligase activity"/>
    <property type="evidence" value="ECO:0007669"/>
    <property type="project" value="TreeGrafter"/>
</dbReference>
<sequence>MNILILGDGSDEDAAYLKHKLENAGALVDYWDSQLFPVHLQLTWQPHTHDGCLQLPTGKIIHLNKVHSIFWRTLYPVDVPSLPDSHQYQVAVTDSTSILRSLIRGCSAHWVNSWEAYQFHQEKPLQLSTVQALGVTIPKTLVSNNADHIQEFAAAVPQLIFKPVYRGAHAKLLQSSHLKQERLHQVLRLSPVTLQEYIPGTNIRCYVIGQQVYAAEIRSSYLDFREDRQARLIPAILPEAVQTTCLKVSQALFLEWTAIDWRLSPQGEFIFLKADPSPMFKYFEQVTGFPLAEKLVQLLLN</sequence>
<dbReference type="GO" id="GO:0005737">
    <property type="term" value="C:cytoplasm"/>
    <property type="evidence" value="ECO:0007669"/>
    <property type="project" value="TreeGrafter"/>
</dbReference>
<evidence type="ECO:0000256" key="1">
    <source>
        <dbReference type="PROSITE-ProRule" id="PRU00409"/>
    </source>
</evidence>
<dbReference type="InterPro" id="IPR011761">
    <property type="entry name" value="ATP-grasp"/>
</dbReference>
<keyword evidence="1" id="KW-0547">Nucleotide-binding</keyword>
<dbReference type="PANTHER" id="PTHR21621:SF0">
    <property type="entry name" value="BETA-CITRYLGLUTAMATE SYNTHASE B-RELATED"/>
    <property type="match status" value="1"/>
</dbReference>
<dbReference type="AlphaFoldDB" id="A0A947DDQ9"/>
<dbReference type="GO" id="GO:0009432">
    <property type="term" value="P:SOS response"/>
    <property type="evidence" value="ECO:0007669"/>
    <property type="project" value="TreeGrafter"/>
</dbReference>
<dbReference type="PANTHER" id="PTHR21621">
    <property type="entry name" value="RIBOSOMAL PROTEIN S6 MODIFICATION PROTEIN"/>
    <property type="match status" value="1"/>
</dbReference>
<evidence type="ECO:0000313" key="4">
    <source>
        <dbReference type="Proteomes" id="UP000717364"/>
    </source>
</evidence>
<dbReference type="Pfam" id="PF08443">
    <property type="entry name" value="RimK"/>
    <property type="match status" value="1"/>
</dbReference>
<comment type="caution">
    <text evidence="3">The sequence shown here is derived from an EMBL/GenBank/DDBJ whole genome shotgun (WGS) entry which is preliminary data.</text>
</comment>
<dbReference type="InterPro" id="IPR013651">
    <property type="entry name" value="ATP-grasp_RimK-type"/>
</dbReference>
<dbReference type="SUPFAM" id="SSF56059">
    <property type="entry name" value="Glutathione synthetase ATP-binding domain-like"/>
    <property type="match status" value="1"/>
</dbReference>
<keyword evidence="1" id="KW-0067">ATP-binding</keyword>
<evidence type="ECO:0000313" key="3">
    <source>
        <dbReference type="EMBL" id="MBT9314459.1"/>
    </source>
</evidence>
<gene>
    <name evidence="3" type="ORF">IXB50_03370</name>
</gene>
<proteinExistence type="predicted"/>
<feature type="domain" description="ATP-grasp" evidence="2">
    <location>
        <begin position="127"/>
        <end position="300"/>
    </location>
</feature>
<evidence type="ECO:0000259" key="2">
    <source>
        <dbReference type="PROSITE" id="PS50975"/>
    </source>
</evidence>
<dbReference type="PROSITE" id="PS50975">
    <property type="entry name" value="ATP_GRASP"/>
    <property type="match status" value="1"/>
</dbReference>
<dbReference type="RefSeq" id="WP_215607527.1">
    <property type="nucleotide sequence ID" value="NZ_JADOES010000004.1"/>
</dbReference>
<name>A0A947DDQ9_9CYAN</name>
<dbReference type="GO" id="GO:0046872">
    <property type="term" value="F:metal ion binding"/>
    <property type="evidence" value="ECO:0007669"/>
    <property type="project" value="InterPro"/>
</dbReference>
<dbReference type="Gene3D" id="3.30.470.20">
    <property type="entry name" value="ATP-grasp fold, B domain"/>
    <property type="match status" value="1"/>
</dbReference>
<keyword evidence="4" id="KW-1185">Reference proteome</keyword>
<organism evidence="3 4">
    <name type="scientific">Leptothoe spongobia TAU-MAC 1115</name>
    <dbReference type="NCBI Taxonomy" id="1967444"/>
    <lineage>
        <taxon>Bacteria</taxon>
        <taxon>Bacillati</taxon>
        <taxon>Cyanobacteriota</taxon>
        <taxon>Cyanophyceae</taxon>
        <taxon>Nodosilineales</taxon>
        <taxon>Cymatolegaceae</taxon>
        <taxon>Leptothoe</taxon>
        <taxon>Leptothoe spongobia</taxon>
    </lineage>
</organism>
<dbReference type="GO" id="GO:0005524">
    <property type="term" value="F:ATP binding"/>
    <property type="evidence" value="ECO:0007669"/>
    <property type="project" value="UniProtKB-UniRule"/>
</dbReference>
<dbReference type="Proteomes" id="UP000717364">
    <property type="component" value="Unassembled WGS sequence"/>
</dbReference>
<accession>A0A947DDQ9</accession>